<feature type="non-terminal residue" evidence="1">
    <location>
        <position position="292"/>
    </location>
</feature>
<dbReference type="EMBL" id="BART01020481">
    <property type="protein sequence ID" value="GAH04210.1"/>
    <property type="molecule type" value="Genomic_DNA"/>
</dbReference>
<name>X1D7F0_9ZZZZ</name>
<gene>
    <name evidence="1" type="ORF">S01H4_38043</name>
</gene>
<proteinExistence type="predicted"/>
<protein>
    <submittedName>
        <fullName evidence="1">Uncharacterized protein</fullName>
    </submittedName>
</protein>
<accession>X1D7F0</accession>
<sequence>ASMNHLNELFSQLRDNGSKTKAIRSSQLSIRGYDLKLCLDILGLELNDIEGEISKLAGINGQGAIENPKFPDGDKLSELRARLGAIINSDCHIRKDGMITYYESSLGRIDYVETLVKGFGDIKLHRGKRDGRYEVCLPRSIGRAFLFWEFTAGDKPLQNNRLSVHIRNVSLADVRAYFEELIPEDGYFTPHAGFSWSRSVVLDPGIKREKYQIVPLVGMEELSLVCDYGDDHWTERQLIGISLTTLRELTKSENERIAAIANRLLTTILTNPSALMDDEIKLLSRLNINAHP</sequence>
<dbReference type="AlphaFoldDB" id="X1D7F0"/>
<feature type="non-terminal residue" evidence="1">
    <location>
        <position position="1"/>
    </location>
</feature>
<organism evidence="1">
    <name type="scientific">marine sediment metagenome</name>
    <dbReference type="NCBI Taxonomy" id="412755"/>
    <lineage>
        <taxon>unclassified sequences</taxon>
        <taxon>metagenomes</taxon>
        <taxon>ecological metagenomes</taxon>
    </lineage>
</organism>
<evidence type="ECO:0000313" key="1">
    <source>
        <dbReference type="EMBL" id="GAH04210.1"/>
    </source>
</evidence>
<reference evidence="1" key="1">
    <citation type="journal article" date="2014" name="Front. Microbiol.">
        <title>High frequency of phylogenetically diverse reductive dehalogenase-homologous genes in deep subseafloor sedimentary metagenomes.</title>
        <authorList>
            <person name="Kawai M."/>
            <person name="Futagami T."/>
            <person name="Toyoda A."/>
            <person name="Takaki Y."/>
            <person name="Nishi S."/>
            <person name="Hori S."/>
            <person name="Arai W."/>
            <person name="Tsubouchi T."/>
            <person name="Morono Y."/>
            <person name="Uchiyama I."/>
            <person name="Ito T."/>
            <person name="Fujiyama A."/>
            <person name="Inagaki F."/>
            <person name="Takami H."/>
        </authorList>
    </citation>
    <scope>NUCLEOTIDE SEQUENCE</scope>
    <source>
        <strain evidence="1">Expedition CK06-06</strain>
    </source>
</reference>
<comment type="caution">
    <text evidence="1">The sequence shown here is derived from an EMBL/GenBank/DDBJ whole genome shotgun (WGS) entry which is preliminary data.</text>
</comment>